<evidence type="ECO:0000259" key="7">
    <source>
        <dbReference type="PROSITE" id="PS51085"/>
    </source>
</evidence>
<comment type="similarity">
    <text evidence="1">Belongs to the adrenodoxin/putidaredoxin family.</text>
</comment>
<keyword evidence="5" id="KW-0411">Iron-sulfur</keyword>
<dbReference type="InterPro" id="IPR012675">
    <property type="entry name" value="Beta-grasp_dom_sf"/>
</dbReference>
<organism evidence="8 9">
    <name type="scientific">Tsukamurella soli</name>
    <dbReference type="NCBI Taxonomy" id="644556"/>
    <lineage>
        <taxon>Bacteria</taxon>
        <taxon>Bacillati</taxon>
        <taxon>Actinomycetota</taxon>
        <taxon>Actinomycetes</taxon>
        <taxon>Mycobacteriales</taxon>
        <taxon>Tsukamurellaceae</taxon>
        <taxon>Tsukamurella</taxon>
    </lineage>
</organism>
<dbReference type="RefSeq" id="WP_344996799.1">
    <property type="nucleotide sequence ID" value="NZ_BAABFR010000041.1"/>
</dbReference>
<dbReference type="Gene3D" id="3.10.20.30">
    <property type="match status" value="1"/>
</dbReference>
<evidence type="ECO:0000256" key="4">
    <source>
        <dbReference type="ARBA" id="ARBA00023004"/>
    </source>
</evidence>
<gene>
    <name evidence="8" type="ORF">GCM10023147_27880</name>
</gene>
<keyword evidence="3" id="KW-0479">Metal-binding</keyword>
<keyword evidence="4" id="KW-0408">Iron</keyword>
<evidence type="ECO:0000256" key="6">
    <source>
        <dbReference type="ARBA" id="ARBA00034078"/>
    </source>
</evidence>
<evidence type="ECO:0000256" key="5">
    <source>
        <dbReference type="ARBA" id="ARBA00023014"/>
    </source>
</evidence>
<feature type="domain" description="2Fe-2S ferredoxin-type" evidence="7">
    <location>
        <begin position="2"/>
        <end position="104"/>
    </location>
</feature>
<evidence type="ECO:0000256" key="1">
    <source>
        <dbReference type="ARBA" id="ARBA00010914"/>
    </source>
</evidence>
<dbReference type="SUPFAM" id="SSF54292">
    <property type="entry name" value="2Fe-2S ferredoxin-like"/>
    <property type="match status" value="1"/>
</dbReference>
<dbReference type="PROSITE" id="PS51085">
    <property type="entry name" value="2FE2S_FER_2"/>
    <property type="match status" value="1"/>
</dbReference>
<comment type="cofactor">
    <cofactor evidence="6">
        <name>[2Fe-2S] cluster</name>
        <dbReference type="ChEBI" id="CHEBI:190135"/>
    </cofactor>
</comment>
<evidence type="ECO:0000256" key="2">
    <source>
        <dbReference type="ARBA" id="ARBA00022714"/>
    </source>
</evidence>
<keyword evidence="2" id="KW-0001">2Fe-2S</keyword>
<protein>
    <submittedName>
        <fullName evidence="8">2Fe-2S iron-sulfur cluster-binding protein</fullName>
    </submittedName>
</protein>
<sequence>MPCITYLHPDGRRDEIAVDAGTTVMRAAVGNGIEGIVGECGGQAMCATCHVYIDSDIELPRACEDEEEMLECTAAERLANSRLGCQLRAGEHFDALVVRLPERQV</sequence>
<dbReference type="EMBL" id="BAABFR010000041">
    <property type="protein sequence ID" value="GAA4395084.1"/>
    <property type="molecule type" value="Genomic_DNA"/>
</dbReference>
<dbReference type="InterPro" id="IPR001041">
    <property type="entry name" value="2Fe-2S_ferredoxin-type"/>
</dbReference>
<comment type="caution">
    <text evidence="8">The sequence shown here is derived from an EMBL/GenBank/DDBJ whole genome shotgun (WGS) entry which is preliminary data.</text>
</comment>
<name>A0ABP8JRX1_9ACTN</name>
<dbReference type="PANTHER" id="PTHR23426:SF65">
    <property type="entry name" value="FERREDOXIN-2, MITOCHONDRIAL"/>
    <property type="match status" value="1"/>
</dbReference>
<dbReference type="PANTHER" id="PTHR23426">
    <property type="entry name" value="FERREDOXIN/ADRENODOXIN"/>
    <property type="match status" value="1"/>
</dbReference>
<dbReference type="CDD" id="cd00207">
    <property type="entry name" value="fer2"/>
    <property type="match status" value="1"/>
</dbReference>
<evidence type="ECO:0000313" key="9">
    <source>
        <dbReference type="Proteomes" id="UP001500635"/>
    </source>
</evidence>
<proteinExistence type="inferred from homology"/>
<keyword evidence="9" id="KW-1185">Reference proteome</keyword>
<dbReference type="InterPro" id="IPR036010">
    <property type="entry name" value="2Fe-2S_ferredoxin-like_sf"/>
</dbReference>
<dbReference type="Proteomes" id="UP001500635">
    <property type="component" value="Unassembled WGS sequence"/>
</dbReference>
<evidence type="ECO:0000256" key="3">
    <source>
        <dbReference type="ARBA" id="ARBA00022723"/>
    </source>
</evidence>
<dbReference type="PROSITE" id="PS00814">
    <property type="entry name" value="ADX"/>
    <property type="match status" value="1"/>
</dbReference>
<evidence type="ECO:0000313" key="8">
    <source>
        <dbReference type="EMBL" id="GAA4395084.1"/>
    </source>
</evidence>
<dbReference type="Pfam" id="PF00111">
    <property type="entry name" value="Fer2"/>
    <property type="match status" value="1"/>
</dbReference>
<accession>A0ABP8JRX1</accession>
<reference evidence="9" key="1">
    <citation type="journal article" date="2019" name="Int. J. Syst. Evol. Microbiol.">
        <title>The Global Catalogue of Microorganisms (GCM) 10K type strain sequencing project: providing services to taxonomists for standard genome sequencing and annotation.</title>
        <authorList>
            <consortium name="The Broad Institute Genomics Platform"/>
            <consortium name="The Broad Institute Genome Sequencing Center for Infectious Disease"/>
            <person name="Wu L."/>
            <person name="Ma J."/>
        </authorList>
    </citation>
    <scope>NUCLEOTIDE SEQUENCE [LARGE SCALE GENOMIC DNA]</scope>
    <source>
        <strain evidence="9">JCM 17688</strain>
    </source>
</reference>
<dbReference type="InterPro" id="IPR001055">
    <property type="entry name" value="Adrenodoxin-like"/>
</dbReference>
<dbReference type="InterPro" id="IPR018298">
    <property type="entry name" value="Adrenodoxin_Fe-S_BS"/>
</dbReference>